<dbReference type="InterPro" id="IPR003961">
    <property type="entry name" value="FN3_dom"/>
</dbReference>
<dbReference type="EnsemblMetazoa" id="XM_032596669">
    <property type="protein sequence ID" value="XP_032452560"/>
    <property type="gene ID" value="LOC100678585"/>
</dbReference>
<dbReference type="PANTHER" id="PTHR23210:SF26">
    <property type="entry name" value="ACTIVATING TRANSCRIPTION FACTOR 7-INTERACTING PROTEIN 1"/>
    <property type="match status" value="1"/>
</dbReference>
<dbReference type="RefSeq" id="XP_031779187.1">
    <property type="nucleotide sequence ID" value="XM_031923327.2"/>
</dbReference>
<accession>A0A7M7PZN3</accession>
<feature type="region of interest" description="Disordered" evidence="1">
    <location>
        <begin position="106"/>
        <end position="139"/>
    </location>
</feature>
<evidence type="ECO:0000313" key="3">
    <source>
        <dbReference type="EnsemblMetazoa" id="XP_031779187"/>
    </source>
</evidence>
<sequence length="1385" mass="153641">MTMDAVKIDALPTNKSLISSKVPDTTDISKEKDDDILFVDDIDEDDDNEQIRLRLSDDEEVEQDITSRHGESQQTNLDNIINDLEFDVHIAVASKNSSKHLYKDLVNNKKSTKTQEDKTRLAEEEDSSGNSSLDERSINETIDGINEEEFTMSGNDRVPPLIHNSPKYWSNNFDNRWKGANNQPRGRHSFPHRNSNDWYNKQHSHKDKFNNKNNFGNYNNHFNRVRNSTGGSYKGHSRENYDRDSRRNDGNESPKLKNKISSSEGTNHSVQENGVDNDLQSKENDSFVRNDKSTNENSKPNNKETENSEVKSDLKENQQEPDESKTSAEEICVINNGKSDGNILKNNVEENCVTEKSADTKSNSDGALSSTKECDASMTEVKIVTGELHKEKEDKDGKNKYSSSGTEKDMKVAENMFDAAKLVGSEVFDKTSHDDDISEKDKYENSMEVDGNNENLYSIRDENSSNSTMSTLPGNSKDICAKDNRNTDTNIGGNLKNEIKVKDDSMKQKENGTNENSDKKLNDNDNIDSDSNHSIEIPELDSKGSQIKNSNNITELMEIDGESSNSLSMTIAESKDSESNIPQPSLDNNENNFSQRSPLQTADDSHKPEKTEKSMELDKKVDDIQTVGRDAFSSPDITDEQENLNVEEVDLADDESESATACSKEDGNDSSQASIDITESTSSDNHKDTSLTVPITTVDKDTVDESNESGRAVVHKRRRRKRLSGIIYHEVPPSDVLTENGVRQKRRSARNAEEMIRKEIMKNDEEDEDSDEKAGRMVSVQYKIKPNSTSLQPQSPSSLKRSFEDADSAIESLTLKKIRSSSEVVVTPIVKSPDKEKKELTPKSKESIAETRELVRKISQEDIRGKLQKMTSEDMEALLIQKIVECITIRGEMGKLREQARASKRNQEATRLKCQQLQKQVEGFEMVLRRFTFDKNSNSDKYLPPIKINRSVGLQVNFLSQESGIQNLKQIAASKGAHGSNTSNVSITSPNVTTSVVSKPNPSIVQDNRLQNQSPRKMLKTRSPRRPEVGTIVHTGPVVSTATPTALVMGKPVNAEPKRTITLQNGANIVQLMPPGQQQTVVVNSTVGGPSTGSANNRQTNLTIQRTTSATPTVTKASDLIDLTDEEDKTKNGRCNFKEKFFPASVVTPITTINSRLPRVIHTVPSSVAITNATNLRLVQTGSPMSQTAIVSNNAPRLAYVMQGSVNGGTRQLVLTSTNPIRPVTSVPTRNISTISYKPGVPTLTNGTVRVLTTQAPTAMQAPRHPAPLPETPSPESNPLWKLPPPAPSLKISKVATGIVLSWNMTLTDKFAEIVSYQLYAYQEVAGTNPNAALWKKVGDVRALPLPMACTLTQFTEGNNYYFAVRAVDVHSRFGQYSKPGNISL</sequence>
<organism evidence="3 4">
    <name type="scientific">Nasonia vitripennis</name>
    <name type="common">Parasitic wasp</name>
    <dbReference type="NCBI Taxonomy" id="7425"/>
    <lineage>
        <taxon>Eukaryota</taxon>
        <taxon>Metazoa</taxon>
        <taxon>Ecdysozoa</taxon>
        <taxon>Arthropoda</taxon>
        <taxon>Hexapoda</taxon>
        <taxon>Insecta</taxon>
        <taxon>Pterygota</taxon>
        <taxon>Neoptera</taxon>
        <taxon>Endopterygota</taxon>
        <taxon>Hymenoptera</taxon>
        <taxon>Apocrita</taxon>
        <taxon>Proctotrupomorpha</taxon>
        <taxon>Chalcidoidea</taxon>
        <taxon>Pteromalidae</taxon>
        <taxon>Pteromalinae</taxon>
        <taxon>Nasonia</taxon>
    </lineage>
</organism>
<feature type="compositionally biased region" description="Polar residues" evidence="1">
    <location>
        <begin position="360"/>
        <end position="371"/>
    </location>
</feature>
<dbReference type="RefSeq" id="XP_032452560.1">
    <property type="nucleotide sequence ID" value="XM_032596669.1"/>
</dbReference>
<evidence type="ECO:0000313" key="4">
    <source>
        <dbReference type="Proteomes" id="UP000002358"/>
    </source>
</evidence>
<dbReference type="PROSITE" id="PS50853">
    <property type="entry name" value="FN3"/>
    <property type="match status" value="1"/>
</dbReference>
<dbReference type="GO" id="GO:0006355">
    <property type="term" value="P:regulation of DNA-templated transcription"/>
    <property type="evidence" value="ECO:0007669"/>
    <property type="project" value="TreeGrafter"/>
</dbReference>
<feature type="compositionally biased region" description="Low complexity" evidence="1">
    <location>
        <begin position="211"/>
        <end position="222"/>
    </location>
</feature>
<feature type="compositionally biased region" description="Basic and acidic residues" evidence="1">
    <location>
        <begin position="106"/>
        <end position="122"/>
    </location>
</feature>
<dbReference type="PANTHER" id="PTHR23210">
    <property type="entry name" value="ACTIVATING TRANSCRIPTION FACTOR 7 INTERACTING PROTEIN"/>
    <property type="match status" value="1"/>
</dbReference>
<proteinExistence type="predicted"/>
<feature type="compositionally biased region" description="Polar residues" evidence="1">
    <location>
        <begin position="464"/>
        <end position="474"/>
    </location>
</feature>
<feature type="compositionally biased region" description="Polar residues" evidence="1">
    <location>
        <begin position="669"/>
        <end position="683"/>
    </location>
</feature>
<feature type="compositionally biased region" description="Low complexity" evidence="1">
    <location>
        <begin position="790"/>
        <end position="799"/>
    </location>
</feature>
<feature type="compositionally biased region" description="Polar residues" evidence="1">
    <location>
        <begin position="192"/>
        <end position="201"/>
    </location>
</feature>
<dbReference type="Gene3D" id="2.60.40.10">
    <property type="entry name" value="Immunoglobulins"/>
    <property type="match status" value="1"/>
</dbReference>
<feature type="compositionally biased region" description="Basic and acidic residues" evidence="1">
    <location>
        <begin position="603"/>
        <end position="623"/>
    </location>
</feature>
<dbReference type="OrthoDB" id="2434995at2759"/>
<dbReference type="InterPro" id="IPR056565">
    <property type="entry name" value="Fn3_ATF7IP"/>
</dbReference>
<dbReference type="InterPro" id="IPR013783">
    <property type="entry name" value="Ig-like_fold"/>
</dbReference>
<feature type="compositionally biased region" description="Polar residues" evidence="1">
    <location>
        <begin position="174"/>
        <end position="184"/>
    </location>
</feature>
<dbReference type="GO" id="GO:0003712">
    <property type="term" value="F:transcription coregulator activity"/>
    <property type="evidence" value="ECO:0007669"/>
    <property type="project" value="TreeGrafter"/>
</dbReference>
<evidence type="ECO:0000256" key="1">
    <source>
        <dbReference type="SAM" id="MobiDB-lite"/>
    </source>
</evidence>
<reference evidence="3" key="1">
    <citation type="submission" date="2021-01" db="UniProtKB">
        <authorList>
            <consortium name="EnsemblMetazoa"/>
        </authorList>
    </citation>
    <scope>IDENTIFICATION</scope>
</reference>
<dbReference type="GO" id="GO:0005634">
    <property type="term" value="C:nucleus"/>
    <property type="evidence" value="ECO:0007669"/>
    <property type="project" value="TreeGrafter"/>
</dbReference>
<feature type="compositionally biased region" description="Basic and acidic residues" evidence="1">
    <location>
        <begin position="431"/>
        <end position="445"/>
    </location>
</feature>
<feature type="domain" description="Fibronectin type-III" evidence="2">
    <location>
        <begin position="1284"/>
        <end position="1385"/>
    </location>
</feature>
<dbReference type="EnsemblMetazoa" id="XM_031923327">
    <property type="protein sequence ID" value="XP_031779187"/>
    <property type="gene ID" value="LOC100678585"/>
</dbReference>
<dbReference type="EnsemblMetazoa" id="XM_031923326">
    <property type="protein sequence ID" value="XP_031779186"/>
    <property type="gene ID" value="LOC100678585"/>
</dbReference>
<dbReference type="RefSeq" id="XP_031779186.1">
    <property type="nucleotide sequence ID" value="XM_031923326.2"/>
</dbReference>
<dbReference type="FunCoup" id="A0A7M7PZN3">
    <property type="interactions" value="277"/>
</dbReference>
<feature type="compositionally biased region" description="Basic and acidic residues" evidence="1">
    <location>
        <begin position="387"/>
        <end position="399"/>
    </location>
</feature>
<feature type="compositionally biased region" description="Polar residues" evidence="1">
    <location>
        <begin position="979"/>
        <end position="1007"/>
    </location>
</feature>
<dbReference type="Proteomes" id="UP000002358">
    <property type="component" value="Chromosome 2"/>
</dbReference>
<keyword evidence="4" id="KW-1185">Reference proteome</keyword>
<feature type="compositionally biased region" description="Basic and acidic residues" evidence="1">
    <location>
        <begin position="279"/>
        <end position="294"/>
    </location>
</feature>
<feature type="compositionally biased region" description="Basic and acidic residues" evidence="1">
    <location>
        <begin position="497"/>
        <end position="523"/>
    </location>
</feature>
<feature type="region of interest" description="Disordered" evidence="1">
    <location>
        <begin position="976"/>
        <end position="1007"/>
    </location>
</feature>
<dbReference type="InterPro" id="IPR036116">
    <property type="entry name" value="FN3_sf"/>
</dbReference>
<feature type="compositionally biased region" description="Polar residues" evidence="1">
    <location>
        <begin position="562"/>
        <end position="571"/>
    </location>
</feature>
<feature type="compositionally biased region" description="Acidic residues" evidence="1">
    <location>
        <begin position="637"/>
        <end position="657"/>
    </location>
</feature>
<name>A0A7M7PZN3_NASVI</name>
<feature type="compositionally biased region" description="Polar residues" evidence="1">
    <location>
        <begin position="259"/>
        <end position="274"/>
    </location>
</feature>
<protein>
    <recommendedName>
        <fullName evidence="2">Fibronectin type-III domain-containing protein</fullName>
    </recommendedName>
</protein>
<feature type="compositionally biased region" description="Basic and acidic residues" evidence="1">
    <location>
        <begin position="301"/>
        <end position="328"/>
    </location>
</feature>
<dbReference type="SUPFAM" id="SSF49265">
    <property type="entry name" value="Fibronectin type III"/>
    <property type="match status" value="1"/>
</dbReference>
<dbReference type="Pfam" id="PF16794">
    <property type="entry name" value="fn3_4"/>
    <property type="match status" value="1"/>
</dbReference>
<evidence type="ECO:0000259" key="2">
    <source>
        <dbReference type="PROSITE" id="PS50853"/>
    </source>
</evidence>
<feature type="region of interest" description="Disordered" evidence="1">
    <location>
        <begin position="783"/>
        <end position="802"/>
    </location>
</feature>
<dbReference type="GeneID" id="100678585"/>
<dbReference type="InterPro" id="IPR026085">
    <property type="entry name" value="ATF7-int"/>
</dbReference>
<feature type="region of interest" description="Disordered" evidence="1">
    <location>
        <begin position="431"/>
        <end position="695"/>
    </location>
</feature>
<dbReference type="InParanoid" id="A0A7M7PZN3"/>
<dbReference type="SMART" id="SM00060">
    <property type="entry name" value="FN3"/>
    <property type="match status" value="1"/>
</dbReference>
<dbReference type="GO" id="GO:0005667">
    <property type="term" value="C:transcription regulator complex"/>
    <property type="evidence" value="ECO:0007669"/>
    <property type="project" value="TreeGrafter"/>
</dbReference>
<feature type="compositionally biased region" description="Polar residues" evidence="1">
    <location>
        <begin position="543"/>
        <end position="554"/>
    </location>
</feature>
<feature type="region of interest" description="Disordered" evidence="1">
    <location>
        <begin position="174"/>
        <end position="329"/>
    </location>
</feature>
<dbReference type="CTD" id="36133"/>
<feature type="region of interest" description="Disordered" evidence="1">
    <location>
        <begin position="1259"/>
        <end position="1280"/>
    </location>
</feature>
<feature type="compositionally biased region" description="Basic and acidic residues" evidence="1">
    <location>
        <begin position="236"/>
        <end position="255"/>
    </location>
</feature>
<feature type="region of interest" description="Disordered" evidence="1">
    <location>
        <begin position="354"/>
        <end position="407"/>
    </location>
</feature>
<feature type="compositionally biased region" description="Polar residues" evidence="1">
    <location>
        <begin position="579"/>
        <end position="602"/>
    </location>
</feature>